<comment type="caution">
    <text evidence="2">The sequence shown here is derived from an EMBL/GenBank/DDBJ whole genome shotgun (WGS) entry which is preliminary data.</text>
</comment>
<organism evidence="2 3">
    <name type="scientific">Lacisediminihabitans profunda</name>
    <dbReference type="NCBI Taxonomy" id="2594790"/>
    <lineage>
        <taxon>Bacteria</taxon>
        <taxon>Bacillati</taxon>
        <taxon>Actinomycetota</taxon>
        <taxon>Actinomycetes</taxon>
        <taxon>Micrococcales</taxon>
        <taxon>Microbacteriaceae</taxon>
        <taxon>Lacisediminihabitans</taxon>
    </lineage>
</organism>
<dbReference type="SUPFAM" id="SSF50475">
    <property type="entry name" value="FMN-binding split barrel"/>
    <property type="match status" value="1"/>
</dbReference>
<dbReference type="InterPro" id="IPR012349">
    <property type="entry name" value="Split_barrel_FMN-bd"/>
</dbReference>
<dbReference type="Gene3D" id="2.30.110.10">
    <property type="entry name" value="Electron Transport, Fmn-binding Protein, Chain A"/>
    <property type="match status" value="1"/>
</dbReference>
<dbReference type="Pfam" id="PF12900">
    <property type="entry name" value="Pyridox_ox_2"/>
    <property type="match status" value="1"/>
</dbReference>
<name>A0A5C8UPB0_9MICO</name>
<sequence>MCGRRSTRGAETGDYGTQPIPRSAVSDSSRPMVEELAEEVCWDLLGDASIGRLAVSTDDGVDIFPVNYLAKDRVIFFRSAPGSKLMDLTRHPSVAFQVEGTHRRARWSVVVKGRAERMALDSEIEASGVLGLHTLSPTEKWNYVRILPGVVTGRRFIGPRRSVKEMAKALYGG</sequence>
<evidence type="ECO:0000313" key="3">
    <source>
        <dbReference type="Proteomes" id="UP000321379"/>
    </source>
</evidence>
<dbReference type="EMBL" id="VRMG01000009">
    <property type="protein sequence ID" value="TXN29174.1"/>
    <property type="molecule type" value="Genomic_DNA"/>
</dbReference>
<proteinExistence type="predicted"/>
<dbReference type="Proteomes" id="UP000321379">
    <property type="component" value="Unassembled WGS sequence"/>
</dbReference>
<accession>A0A5C8UPB0</accession>
<protein>
    <submittedName>
        <fullName evidence="2">Pyridoxamine 5'-phosphate oxidase family protein</fullName>
    </submittedName>
</protein>
<dbReference type="InterPro" id="IPR024747">
    <property type="entry name" value="Pyridox_Oxase-rel"/>
</dbReference>
<feature type="region of interest" description="Disordered" evidence="1">
    <location>
        <begin position="1"/>
        <end position="29"/>
    </location>
</feature>
<dbReference type="AlphaFoldDB" id="A0A5C8UPB0"/>
<reference evidence="2 3" key="1">
    <citation type="submission" date="2019-08" db="EMBL/GenBank/DDBJ databases">
        <title>Bacterial whole genome sequence for Glaciihabitans sp. CHu50b-6-2.</title>
        <authorList>
            <person name="Jin L."/>
        </authorList>
    </citation>
    <scope>NUCLEOTIDE SEQUENCE [LARGE SCALE GENOMIC DNA]</scope>
    <source>
        <strain evidence="2 3">CHu50b-6-2</strain>
    </source>
</reference>
<keyword evidence="3" id="KW-1185">Reference proteome</keyword>
<evidence type="ECO:0000313" key="2">
    <source>
        <dbReference type="EMBL" id="TXN29174.1"/>
    </source>
</evidence>
<gene>
    <name evidence="2" type="ORF">FVP33_13390</name>
</gene>
<evidence type="ECO:0000256" key="1">
    <source>
        <dbReference type="SAM" id="MobiDB-lite"/>
    </source>
</evidence>